<sequence length="319" mass="34564">MPTLSLKPGAAAVYRMGIDKTLTISQASRGMFKGMKDFRSKSNLVRSKKYSTGYHEAVVTTDHYYYLESATDNGDGTHTLVPSKSSVFSKYSGTIVDSEVLNHVLELGDTFRTDTAQTILSAPDGLAAGHSGSDISTIGQPAAHDLLRQKVMDIVVLPRSTKGLSKKSIATIFAAVTVTSMAPGELARTVTGTTLNLKGGTQAKQDWEKNRNEAKSRVKTMYNTLNRDEKKFVMTHATEFMDSTKPKVPTLSIPSEREMDTSAPVSPRRDENYESGKSSEVAGLGYDGTAIGPPSLSPPVNENETGAYITQLFRADRIP</sequence>
<reference evidence="2 3" key="1">
    <citation type="submission" date="2016-11" db="EMBL/GenBank/DDBJ databases">
        <title>Genome sequence and comparative genomic analysis of clinical strain Elizabethkingia meningoseptica 61421 PRCM.</title>
        <authorList>
            <person name="Wang M."/>
            <person name="Hu S."/>
            <person name="Cao L."/>
            <person name="Jiang T."/>
            <person name="Zhou Y."/>
            <person name="Ming D."/>
        </authorList>
    </citation>
    <scope>NUCLEOTIDE SEQUENCE [LARGE SCALE GENOMIC DNA]</scope>
    <source>
        <strain evidence="2 3">61421 PRCM</strain>
    </source>
</reference>
<evidence type="ECO:0000313" key="3">
    <source>
        <dbReference type="Proteomes" id="UP000188947"/>
    </source>
</evidence>
<organism evidence="2 3">
    <name type="scientific">Elizabethkingia meningoseptica</name>
    <name type="common">Chryseobacterium meningosepticum</name>
    <dbReference type="NCBI Taxonomy" id="238"/>
    <lineage>
        <taxon>Bacteria</taxon>
        <taxon>Pseudomonadati</taxon>
        <taxon>Bacteroidota</taxon>
        <taxon>Flavobacteriia</taxon>
        <taxon>Flavobacteriales</taxon>
        <taxon>Weeksellaceae</taxon>
        <taxon>Elizabethkingia</taxon>
    </lineage>
</organism>
<evidence type="ECO:0000313" key="2">
    <source>
        <dbReference type="EMBL" id="OOH96157.1"/>
    </source>
</evidence>
<keyword evidence="3" id="KW-1185">Reference proteome</keyword>
<proteinExistence type="predicted"/>
<dbReference type="OrthoDB" id="6203044at2"/>
<name>A0A1T3FKR7_ELIME</name>
<feature type="region of interest" description="Disordered" evidence="1">
    <location>
        <begin position="244"/>
        <end position="304"/>
    </location>
</feature>
<dbReference type="RefSeq" id="WP_070905019.1">
    <property type="nucleotide sequence ID" value="NZ_CP016378.1"/>
</dbReference>
<accession>A0A1T3FKR7</accession>
<evidence type="ECO:0000256" key="1">
    <source>
        <dbReference type="SAM" id="MobiDB-lite"/>
    </source>
</evidence>
<dbReference type="EMBL" id="MPOG01000008">
    <property type="protein sequence ID" value="OOH96157.1"/>
    <property type="molecule type" value="Genomic_DNA"/>
</dbReference>
<gene>
    <name evidence="2" type="ORF">BMF97_07330</name>
</gene>
<protein>
    <submittedName>
        <fullName evidence="2">Uncharacterized protein</fullName>
    </submittedName>
</protein>
<dbReference type="STRING" id="238.BBD35_14780"/>
<dbReference type="AlphaFoldDB" id="A0A1T3FKR7"/>
<comment type="caution">
    <text evidence="2">The sequence shown here is derived from an EMBL/GenBank/DDBJ whole genome shotgun (WGS) entry which is preliminary data.</text>
</comment>
<dbReference type="Proteomes" id="UP000188947">
    <property type="component" value="Unassembled WGS sequence"/>
</dbReference>